<dbReference type="SUPFAM" id="SSF56935">
    <property type="entry name" value="Porins"/>
    <property type="match status" value="1"/>
</dbReference>
<feature type="domain" description="TonB-dependent receptor plug" evidence="1">
    <location>
        <begin position="142"/>
        <end position="248"/>
    </location>
</feature>
<dbReference type="Gene3D" id="2.60.40.1120">
    <property type="entry name" value="Carboxypeptidase-like, regulatory domain"/>
    <property type="match status" value="1"/>
</dbReference>
<dbReference type="AlphaFoldDB" id="A0A5J4SS94"/>
<protein>
    <submittedName>
        <fullName evidence="2">TonB-dependent receptor SusC</fullName>
    </submittedName>
</protein>
<dbReference type="PROSITE" id="PS52016">
    <property type="entry name" value="TONB_DEPENDENT_REC_3"/>
    <property type="match status" value="1"/>
</dbReference>
<dbReference type="InterPro" id="IPR008969">
    <property type="entry name" value="CarboxyPept-like_regulatory"/>
</dbReference>
<accession>A0A5J4SS94</accession>
<dbReference type="FunFam" id="2.170.130.10:FF:000003">
    <property type="entry name" value="SusC/RagA family TonB-linked outer membrane protein"/>
    <property type="match status" value="1"/>
</dbReference>
<dbReference type="SUPFAM" id="SSF49464">
    <property type="entry name" value="Carboxypeptidase regulatory domain-like"/>
    <property type="match status" value="1"/>
</dbReference>
<dbReference type="Pfam" id="PF13715">
    <property type="entry name" value="CarbopepD_reg_2"/>
    <property type="match status" value="1"/>
</dbReference>
<comment type="caution">
    <text evidence="2">The sequence shown here is derived from an EMBL/GenBank/DDBJ whole genome shotgun (WGS) entry which is preliminary data.</text>
</comment>
<organism evidence="2">
    <name type="scientific">termite gut metagenome</name>
    <dbReference type="NCBI Taxonomy" id="433724"/>
    <lineage>
        <taxon>unclassified sequences</taxon>
        <taxon>metagenomes</taxon>
        <taxon>organismal metagenomes</taxon>
    </lineage>
</organism>
<reference evidence="2" key="1">
    <citation type="submission" date="2019-03" db="EMBL/GenBank/DDBJ databases">
        <title>Single cell metagenomics reveals metabolic interactions within the superorganism composed of flagellate Streblomastix strix and complex community of Bacteroidetes bacteria on its surface.</title>
        <authorList>
            <person name="Treitli S.C."/>
            <person name="Kolisko M."/>
            <person name="Husnik F."/>
            <person name="Keeling P."/>
            <person name="Hampl V."/>
        </authorList>
    </citation>
    <scope>NUCLEOTIDE SEQUENCE</scope>
    <source>
        <strain evidence="2">STM</strain>
    </source>
</reference>
<name>A0A5J4SS94_9ZZZZ</name>
<dbReference type="NCBIfam" id="TIGR04057">
    <property type="entry name" value="SusC_RagA_signa"/>
    <property type="match status" value="1"/>
</dbReference>
<dbReference type="InterPro" id="IPR037066">
    <property type="entry name" value="Plug_dom_sf"/>
</dbReference>
<evidence type="ECO:0000259" key="1">
    <source>
        <dbReference type="Pfam" id="PF07715"/>
    </source>
</evidence>
<gene>
    <name evidence="2" type="ORF">EZS27_004542</name>
</gene>
<sequence length="1061" mass="118356">MKLIVFFIALGMNTVFAVESYSQSTYLAINVQDKNIKDVFSTTVSEVVQAIKINGVINDETGLPLPGVNVLIKGTTTGVVSDVNGKYSITVPGSDAVLVYSFVGYTTQELVVGNRSVIDVTLQESVLEMEEVVVVGYGTQKKVSVTGSISTVQTKELKQSSAANLSVALAGRMPGLTALQTSGQPGNDAVNLYLRGRGTLNGYDPLILIDGIPRDNISTLDPNEIASVSILKDASATAVFGVRGANGVILITTRRGTPGKAELSLSVDYSLQSFIVRADRIHSWEFAELRNQAFRNNGTPEANMPYTPYMIEKYKQGDDPFYPDRDVFHEYFRDWTPQTRINANLNGGTDDLQYFLNIGYVGQGGQFKTESKDFLGYDPSYKMDRYSFRSNVDYKVASNLKVTLNLASYLEKMNSPQTRDLFGDSMGTMVENMMAYAMTTPPTDPGPMTVDGYGVPVSQVLNQSGADRNTYGEINRRGYRQETGTMLNSSLILDWGLDFITKGLSTKFLIAFDAKSRTILQGVRSYDCYSWSVAKTESDQNSYGVIRGNQDETISLYKSMNTLYYMNLQYSLNYSRQFKRHDVGAMALFQRDNWDKKDYGSDLPYNMLGLVGRVTYGYDERYLAEFNIGYNGSEQFAPANRFGLFPAVSAGWVVSNERFLKDNNILTNLKLRASYGVVGNDKLGGARFLYLSKINEGGGPISGLGYGRGITQGMMGNEHLQWEMAHKQNYGFDTQFLGELSFSFDLFREKRDHILISRNTVPELQGVPLGNIPKVNMAQVDNHGYEIEVTYNKHINSDLSFTVRANYAYNENKQIAVDEPLLTEDYAYRYRSTGYSIGQPFGYLVDYSNGNGYINTQEELDEALRTYRVGGTPRLGDLKYVNVNGDDVIDPKDVVPIGYTEIPRISYGLSGTLNYKNLDVSFLFSGVAKSSRSYTGWGATEFGLAGFYSGWHHQAWTPERYTNGEEILYPALGTAPGTSQQTNTFYMMDRSFLRLKNVEIGYSLPEKWTKSLSISRARFYVNGNNLLTWKNYPTNTVDPEQTSMLVYPVSKMVNFGVNVVF</sequence>
<proteinExistence type="predicted"/>
<keyword evidence="2" id="KW-0675">Receptor</keyword>
<evidence type="ECO:0000313" key="2">
    <source>
        <dbReference type="EMBL" id="KAA6348005.1"/>
    </source>
</evidence>
<dbReference type="NCBIfam" id="TIGR04056">
    <property type="entry name" value="OMP_RagA_SusC"/>
    <property type="match status" value="1"/>
</dbReference>
<dbReference type="InterPro" id="IPR023996">
    <property type="entry name" value="TonB-dep_OMP_SusC/RagA"/>
</dbReference>
<dbReference type="InterPro" id="IPR012910">
    <property type="entry name" value="Plug_dom"/>
</dbReference>
<dbReference type="InterPro" id="IPR023997">
    <property type="entry name" value="TonB-dep_OMP_SusC/RagA_CS"/>
</dbReference>
<dbReference type="InterPro" id="IPR039426">
    <property type="entry name" value="TonB-dep_rcpt-like"/>
</dbReference>
<dbReference type="EMBL" id="SNRY01000079">
    <property type="protein sequence ID" value="KAA6348005.1"/>
    <property type="molecule type" value="Genomic_DNA"/>
</dbReference>
<dbReference type="Gene3D" id="2.170.130.10">
    <property type="entry name" value="TonB-dependent receptor, plug domain"/>
    <property type="match status" value="1"/>
</dbReference>
<dbReference type="Pfam" id="PF07715">
    <property type="entry name" value="Plug"/>
    <property type="match status" value="1"/>
</dbReference>